<evidence type="ECO:0008006" key="5">
    <source>
        <dbReference type="Google" id="ProtNLM"/>
    </source>
</evidence>
<evidence type="ECO:0000256" key="2">
    <source>
        <dbReference type="SAM" id="Phobius"/>
    </source>
</evidence>
<protein>
    <recommendedName>
        <fullName evidence="5">Ig-like domain-containing protein</fullName>
    </recommendedName>
</protein>
<keyword evidence="2" id="KW-0812">Transmembrane</keyword>
<proteinExistence type="predicted"/>
<comment type="caution">
    <text evidence="3">The sequence shown here is derived from an EMBL/GenBank/DDBJ whole genome shotgun (WGS) entry which is preliminary data.</text>
</comment>
<feature type="compositionally biased region" description="Low complexity" evidence="1">
    <location>
        <begin position="183"/>
        <end position="222"/>
    </location>
</feature>
<name>A0ABS7FPP6_9ACTN</name>
<feature type="compositionally biased region" description="Basic residues" evidence="1">
    <location>
        <begin position="112"/>
        <end position="127"/>
    </location>
</feature>
<evidence type="ECO:0000313" key="3">
    <source>
        <dbReference type="EMBL" id="MBW8482357.1"/>
    </source>
</evidence>
<keyword evidence="2" id="KW-0472">Membrane</keyword>
<feature type="compositionally biased region" description="Pro residues" evidence="1">
    <location>
        <begin position="95"/>
        <end position="111"/>
    </location>
</feature>
<feature type="transmembrane region" description="Helical" evidence="2">
    <location>
        <begin position="133"/>
        <end position="154"/>
    </location>
</feature>
<gene>
    <name evidence="3" type="ORF">K1Y72_08290</name>
</gene>
<keyword evidence="2" id="KW-1133">Transmembrane helix</keyword>
<reference evidence="3 4" key="1">
    <citation type="submission" date="2021-07" db="EMBL/GenBank/DDBJ databases">
        <title>Actinomadura sp. PM05-2 isolated from lichen.</title>
        <authorList>
            <person name="Somphong A."/>
            <person name="Phongsopitanun W."/>
            <person name="Tanasupawat S."/>
            <person name="Peongsungnone V."/>
        </authorList>
    </citation>
    <scope>NUCLEOTIDE SEQUENCE [LARGE SCALE GENOMIC DNA]</scope>
    <source>
        <strain evidence="3 4">PM05-2</strain>
    </source>
</reference>
<feature type="region of interest" description="Disordered" evidence="1">
    <location>
        <begin position="95"/>
        <end position="127"/>
    </location>
</feature>
<organism evidence="3 4">
    <name type="scientific">Actinomadura parmotrematis</name>
    <dbReference type="NCBI Taxonomy" id="2864039"/>
    <lineage>
        <taxon>Bacteria</taxon>
        <taxon>Bacillati</taxon>
        <taxon>Actinomycetota</taxon>
        <taxon>Actinomycetes</taxon>
        <taxon>Streptosporangiales</taxon>
        <taxon>Thermomonosporaceae</taxon>
        <taxon>Actinomadura</taxon>
    </lineage>
</organism>
<keyword evidence="4" id="KW-1185">Reference proteome</keyword>
<dbReference type="RefSeq" id="WP_220164829.1">
    <property type="nucleotide sequence ID" value="NZ_JAIBOA010000004.1"/>
</dbReference>
<evidence type="ECO:0000256" key="1">
    <source>
        <dbReference type="SAM" id="MobiDB-lite"/>
    </source>
</evidence>
<evidence type="ECO:0000313" key="4">
    <source>
        <dbReference type="Proteomes" id="UP000774570"/>
    </source>
</evidence>
<feature type="region of interest" description="Disordered" evidence="1">
    <location>
        <begin position="164"/>
        <end position="242"/>
    </location>
</feature>
<sequence length="333" mass="32938">MFTEPGATYEDDLRLAEGLREQRPGAVGHVYNVYGPQLIAYAGELLGGPEHAAEAVRAALLALRGGPVEVPDPAELRNRLFAMVRDECAARVAPAPAPAAVPPPPAPPPAPRPRRAAPRHAPRRVGKVGRKTGAFALAGLLAAAAVLVAAAVLWPDGGSTVRKEAPVAGGVTGSPPVPASSDAPTPSGGPSGEPTTSTSVPPSPSASPSASPSPSKSPSKPAAPKKKPSRGGPATLSVTGNGCQGVGVAGIPTGCSITVRASGGAVDWSVASTSATVGRVTASGRGHLAAGQSATARVTIWPTVGCYIAGRGTGGVAFSPGASAAVTFSCRRR</sequence>
<dbReference type="EMBL" id="JAIBOA010000004">
    <property type="protein sequence ID" value="MBW8482357.1"/>
    <property type="molecule type" value="Genomic_DNA"/>
</dbReference>
<accession>A0ABS7FPP6</accession>
<dbReference type="Proteomes" id="UP000774570">
    <property type="component" value="Unassembled WGS sequence"/>
</dbReference>